<dbReference type="GO" id="GO:0016491">
    <property type="term" value="F:oxidoreductase activity"/>
    <property type="evidence" value="ECO:0007669"/>
    <property type="project" value="UniProtKB-KW"/>
</dbReference>
<comment type="similarity">
    <text evidence="1">Belongs to the shaker potassium channel beta subunit family.</text>
</comment>
<sequence>MHYRKIGKYGLKISEISIGSWLTYGESTEKNLAFDCLDTAIEKGINFIDSAEGYANGGAESLIGDYLSQETISRDDLVISSKTFWPMGENINRWGLSRKNIITAVKGTLKRLKTEYLDLYFMHRFDHTTPLKETILAIDELIKAGKIRYWGTSCWSAAQIERVNAIAKELNANPPIVEQPLYNMFRRHIELEIMDVAKRHGMGFTVFSPLAQGILTGKYNNGIPKDSRATHEDTLKADLIEENLEKVRKLAKVAERLEISVGNLALAWILRKPEISCAIIGASKPHHIIENVKASNIKLSNEVFTEINNILDNEPSWPPTYEPLIFYEDKMH</sequence>
<evidence type="ECO:0000313" key="5">
    <source>
        <dbReference type="EMBL" id="KKN29243.1"/>
    </source>
</evidence>
<dbReference type="FunFam" id="3.20.20.100:FF:000004">
    <property type="entry name" value="Oxidoreductase, aldo/keto reductase"/>
    <property type="match status" value="1"/>
</dbReference>
<reference evidence="5" key="1">
    <citation type="journal article" date="2015" name="Nature">
        <title>Complex archaea that bridge the gap between prokaryotes and eukaryotes.</title>
        <authorList>
            <person name="Spang A."/>
            <person name="Saw J.H."/>
            <person name="Jorgensen S.L."/>
            <person name="Zaremba-Niedzwiedzka K."/>
            <person name="Martijn J."/>
            <person name="Lind A.E."/>
            <person name="van Eijk R."/>
            <person name="Schleper C."/>
            <person name="Guy L."/>
            <person name="Ettema T.J."/>
        </authorList>
    </citation>
    <scope>NUCLEOTIDE SEQUENCE</scope>
</reference>
<keyword evidence="3" id="KW-0560">Oxidoreductase</keyword>
<dbReference type="PANTHER" id="PTHR43150:SF2">
    <property type="entry name" value="HYPERKINETIC, ISOFORM M"/>
    <property type="match status" value="1"/>
</dbReference>
<dbReference type="AlphaFoldDB" id="A0A0F9SIR4"/>
<feature type="domain" description="NADP-dependent oxidoreductase" evidence="4">
    <location>
        <begin position="15"/>
        <end position="311"/>
    </location>
</feature>
<dbReference type="PANTHER" id="PTHR43150">
    <property type="entry name" value="HYPERKINETIC, ISOFORM M"/>
    <property type="match status" value="1"/>
</dbReference>
<protein>
    <recommendedName>
        <fullName evidence="4">NADP-dependent oxidoreductase domain-containing protein</fullName>
    </recommendedName>
</protein>
<dbReference type="Gene3D" id="3.20.20.100">
    <property type="entry name" value="NADP-dependent oxidoreductase domain"/>
    <property type="match status" value="1"/>
</dbReference>
<dbReference type="InterPro" id="IPR005399">
    <property type="entry name" value="K_chnl_volt-dep_bsu_KCNAB-rel"/>
</dbReference>
<evidence type="ECO:0000256" key="2">
    <source>
        <dbReference type="ARBA" id="ARBA00022857"/>
    </source>
</evidence>
<proteinExistence type="inferred from homology"/>
<dbReference type="GO" id="GO:0005829">
    <property type="term" value="C:cytosol"/>
    <property type="evidence" value="ECO:0007669"/>
    <property type="project" value="UniProtKB-ARBA"/>
</dbReference>
<accession>A0A0F9SIR4</accession>
<gene>
    <name evidence="5" type="ORF">LCGC14_0846080</name>
</gene>
<evidence type="ECO:0000256" key="1">
    <source>
        <dbReference type="ARBA" id="ARBA00006515"/>
    </source>
</evidence>
<evidence type="ECO:0000259" key="4">
    <source>
        <dbReference type="Pfam" id="PF00248"/>
    </source>
</evidence>
<name>A0A0F9SIR4_9ZZZZ</name>
<evidence type="ECO:0000256" key="3">
    <source>
        <dbReference type="ARBA" id="ARBA00023002"/>
    </source>
</evidence>
<dbReference type="InterPro" id="IPR023210">
    <property type="entry name" value="NADP_OxRdtase_dom"/>
</dbReference>
<dbReference type="PRINTS" id="PR01577">
    <property type="entry name" value="KCNABCHANNEL"/>
</dbReference>
<comment type="caution">
    <text evidence="5">The sequence shown here is derived from an EMBL/GenBank/DDBJ whole genome shotgun (WGS) entry which is preliminary data.</text>
</comment>
<keyword evidence="2" id="KW-0521">NADP</keyword>
<dbReference type="Pfam" id="PF00248">
    <property type="entry name" value="Aldo_ket_red"/>
    <property type="match status" value="1"/>
</dbReference>
<dbReference type="EMBL" id="LAZR01002500">
    <property type="protein sequence ID" value="KKN29243.1"/>
    <property type="molecule type" value="Genomic_DNA"/>
</dbReference>
<dbReference type="SUPFAM" id="SSF51430">
    <property type="entry name" value="NAD(P)-linked oxidoreductase"/>
    <property type="match status" value="1"/>
</dbReference>
<dbReference type="InterPro" id="IPR036812">
    <property type="entry name" value="NAD(P)_OxRdtase_dom_sf"/>
</dbReference>
<organism evidence="5">
    <name type="scientific">marine sediment metagenome</name>
    <dbReference type="NCBI Taxonomy" id="412755"/>
    <lineage>
        <taxon>unclassified sequences</taxon>
        <taxon>metagenomes</taxon>
        <taxon>ecological metagenomes</taxon>
    </lineage>
</organism>
<dbReference type="CDD" id="cd19074">
    <property type="entry name" value="Aldo_ket_red_shaker-like"/>
    <property type="match status" value="1"/>
</dbReference>